<dbReference type="AlphaFoldDB" id="A0A814VUX4"/>
<feature type="region of interest" description="Disordered" evidence="1">
    <location>
        <begin position="1"/>
        <end position="30"/>
    </location>
</feature>
<organism evidence="2 3">
    <name type="scientific">Adineta steineri</name>
    <dbReference type="NCBI Taxonomy" id="433720"/>
    <lineage>
        <taxon>Eukaryota</taxon>
        <taxon>Metazoa</taxon>
        <taxon>Spiralia</taxon>
        <taxon>Gnathifera</taxon>
        <taxon>Rotifera</taxon>
        <taxon>Eurotatoria</taxon>
        <taxon>Bdelloidea</taxon>
        <taxon>Adinetida</taxon>
        <taxon>Adinetidae</taxon>
        <taxon>Adineta</taxon>
    </lineage>
</organism>
<evidence type="ECO:0000313" key="3">
    <source>
        <dbReference type="Proteomes" id="UP000663891"/>
    </source>
</evidence>
<dbReference type="EMBL" id="CAJNON010000320">
    <property type="protein sequence ID" value="CAF1193147.1"/>
    <property type="molecule type" value="Genomic_DNA"/>
</dbReference>
<feature type="non-terminal residue" evidence="2">
    <location>
        <position position="30"/>
    </location>
</feature>
<name>A0A814VUX4_9BILA</name>
<sequence length="30" mass="3429">MISSQPPNNNNIPHGRPSEDYPRRNLTPIL</sequence>
<comment type="caution">
    <text evidence="2">The sequence shown here is derived from an EMBL/GenBank/DDBJ whole genome shotgun (WGS) entry which is preliminary data.</text>
</comment>
<accession>A0A814VUX4</accession>
<protein>
    <submittedName>
        <fullName evidence="2">Uncharacterized protein</fullName>
    </submittedName>
</protein>
<reference evidence="2" key="1">
    <citation type="submission" date="2021-02" db="EMBL/GenBank/DDBJ databases">
        <authorList>
            <person name="Nowell W R."/>
        </authorList>
    </citation>
    <scope>NUCLEOTIDE SEQUENCE</scope>
</reference>
<gene>
    <name evidence="2" type="ORF">VCS650_LOCUS25176</name>
</gene>
<evidence type="ECO:0000313" key="2">
    <source>
        <dbReference type="EMBL" id="CAF1193147.1"/>
    </source>
</evidence>
<evidence type="ECO:0000256" key="1">
    <source>
        <dbReference type="SAM" id="MobiDB-lite"/>
    </source>
</evidence>
<dbReference type="Proteomes" id="UP000663891">
    <property type="component" value="Unassembled WGS sequence"/>
</dbReference>
<feature type="compositionally biased region" description="Low complexity" evidence="1">
    <location>
        <begin position="1"/>
        <end position="13"/>
    </location>
</feature>
<proteinExistence type="predicted"/>